<dbReference type="EMBL" id="JAGGLT010000013">
    <property type="protein sequence ID" value="MBP2071880.1"/>
    <property type="molecule type" value="Genomic_DNA"/>
</dbReference>
<keyword evidence="8" id="KW-0966">Cell projection</keyword>
<evidence type="ECO:0000256" key="1">
    <source>
        <dbReference type="ARBA" id="ARBA00009764"/>
    </source>
</evidence>
<keyword evidence="8" id="KW-0282">Flagellum</keyword>
<evidence type="ECO:0000256" key="2">
    <source>
        <dbReference type="ARBA" id="ARBA00011255"/>
    </source>
</evidence>
<keyword evidence="3" id="KW-0175">Coiled coil</keyword>
<comment type="function">
    <text evidence="5">Required for morphogenesis and for the elongation of the flagellar filament by facilitating polymerization of the flagellin monomers at the tip of growing filament. Forms a capping structure, which prevents flagellin subunits (transported through the central channel of the flagellum) from leaking out without polymerization at the distal end.</text>
</comment>
<name>A0ABS4NDX3_9THEO</name>
<evidence type="ECO:0000313" key="9">
    <source>
        <dbReference type="Proteomes" id="UP001166402"/>
    </source>
</evidence>
<dbReference type="Pfam" id="PF02465">
    <property type="entry name" value="FliD_N"/>
    <property type="match status" value="1"/>
</dbReference>
<comment type="subunit">
    <text evidence="2 5">Homopentamer.</text>
</comment>
<dbReference type="InterPro" id="IPR010809">
    <property type="entry name" value="FliD_C"/>
</dbReference>
<dbReference type="InterPro" id="IPR003481">
    <property type="entry name" value="FliD_N"/>
</dbReference>
<keyword evidence="9" id="KW-1185">Reference proteome</keyword>
<keyword evidence="4 5" id="KW-0975">Bacterial flagellum</keyword>
<dbReference type="Pfam" id="PF07195">
    <property type="entry name" value="FliD_C"/>
    <property type="match status" value="1"/>
</dbReference>
<keyword evidence="8" id="KW-0969">Cilium</keyword>
<accession>A0ABS4NDX3</accession>
<dbReference type="Proteomes" id="UP001166402">
    <property type="component" value="Unassembled WGS sequence"/>
</dbReference>
<dbReference type="Gene3D" id="3.30.70.2120">
    <property type="match status" value="1"/>
</dbReference>
<evidence type="ECO:0000259" key="6">
    <source>
        <dbReference type="Pfam" id="PF02465"/>
    </source>
</evidence>
<comment type="subcellular location">
    <subcellularLocation>
        <location evidence="5">Secreted</location>
    </subcellularLocation>
    <subcellularLocation>
        <location evidence="5">Bacterial flagellum</location>
    </subcellularLocation>
</comment>
<keyword evidence="5" id="KW-0964">Secreted</keyword>
<proteinExistence type="inferred from homology"/>
<feature type="domain" description="Flagellar hook-associated protein 2 N-terminal" evidence="6">
    <location>
        <begin position="22"/>
        <end position="117"/>
    </location>
</feature>
<dbReference type="PANTHER" id="PTHR30288:SF0">
    <property type="entry name" value="FLAGELLAR HOOK-ASSOCIATED PROTEIN 2"/>
    <property type="match status" value="1"/>
</dbReference>
<gene>
    <name evidence="8" type="ORF">J2Z80_001401</name>
</gene>
<dbReference type="InterPro" id="IPR040026">
    <property type="entry name" value="FliD"/>
</dbReference>
<sequence length="509" mass="55664">MDPISLQNSTTSNLLRISGLASGIDTDSIVKQLMTAASQPLYELEQQKQWLQWQQEDLQDINTKLLSLRDNTLFKMKLQGTYLAKTVSSNTSIATATAGVNAVNGTYTLNVNQLATGATSASTSAIGAYDSSSNSYKTYNTSDITNIYLNGVQVFKNINQSTVTINDIVSAINSASSTTHVNATYDTTTDRLFLITNSTGSNAKIDFSGTDSTGLNFLTNTLKLNTSTVTGTDASFSFNGVNMTTSTNNVSVAGININLTGQGYTTLSVQTDTDTIYNSIKSFVDAYNDVITQINSKLTEERYYDYKPLTDAQKEQMKDSDITLWEQKARSGDLNGNSTLTSIYYSLRNAISGTVTASDGTKMTLSSIGITTGQWYEGGKLYIDDTKLKDAIQNNPQEVMDLFTKITESTTDVNATPGSSSSDGIAARLYYIVNNGINSITQEAGGGQYQLYDNSFLGQQINDLNQRMSDMQDHLNTLEQQYYNQFTQLETYMSQMNSQSQWLSQQLSG</sequence>
<protein>
    <recommendedName>
        <fullName evidence="5">Flagellar hook-associated protein 2</fullName>
        <shortName evidence="5">HAP2</shortName>
    </recommendedName>
    <alternativeName>
        <fullName evidence="5">Flagellar cap protein</fullName>
    </alternativeName>
</protein>
<dbReference type="InterPro" id="IPR010810">
    <property type="entry name" value="Flagellin_hook_IN_motif"/>
</dbReference>
<reference evidence="8" key="1">
    <citation type="submission" date="2021-03" db="EMBL/GenBank/DDBJ databases">
        <title>Genomic Encyclopedia of Type Strains, Phase IV (KMG-IV): sequencing the most valuable type-strain genomes for metagenomic binning, comparative biology and taxonomic classification.</title>
        <authorList>
            <person name="Goeker M."/>
        </authorList>
    </citation>
    <scope>NUCLEOTIDE SEQUENCE</scope>
    <source>
        <strain evidence="8">DSM 101588</strain>
    </source>
</reference>
<comment type="similarity">
    <text evidence="1 5">Belongs to the FliD family.</text>
</comment>
<evidence type="ECO:0000256" key="5">
    <source>
        <dbReference type="RuleBase" id="RU362066"/>
    </source>
</evidence>
<evidence type="ECO:0000256" key="4">
    <source>
        <dbReference type="ARBA" id="ARBA00023143"/>
    </source>
</evidence>
<dbReference type="RefSeq" id="WP_209453738.1">
    <property type="nucleotide sequence ID" value="NZ_JAGGLT010000013.1"/>
</dbReference>
<dbReference type="Pfam" id="PF07196">
    <property type="entry name" value="Flagellin_IN"/>
    <property type="match status" value="1"/>
</dbReference>
<evidence type="ECO:0000259" key="7">
    <source>
        <dbReference type="Pfam" id="PF07195"/>
    </source>
</evidence>
<evidence type="ECO:0000256" key="3">
    <source>
        <dbReference type="ARBA" id="ARBA00023054"/>
    </source>
</evidence>
<dbReference type="PANTHER" id="PTHR30288">
    <property type="entry name" value="FLAGELLAR CAP/ASSEMBLY PROTEIN FLID"/>
    <property type="match status" value="1"/>
</dbReference>
<evidence type="ECO:0000313" key="8">
    <source>
        <dbReference type="EMBL" id="MBP2071880.1"/>
    </source>
</evidence>
<comment type="caution">
    <text evidence="8">The sequence shown here is derived from an EMBL/GenBank/DDBJ whole genome shotgun (WGS) entry which is preliminary data.</text>
</comment>
<feature type="domain" description="Flagellar hook-associated protein 2 C-terminal" evidence="7">
    <location>
        <begin position="231"/>
        <end position="498"/>
    </location>
</feature>
<organism evidence="8 9">
    <name type="scientific">Thermoanaerobacterium butyriciformans</name>
    <dbReference type="NCBI Taxonomy" id="1702242"/>
    <lineage>
        <taxon>Bacteria</taxon>
        <taxon>Bacillati</taxon>
        <taxon>Bacillota</taxon>
        <taxon>Clostridia</taxon>
        <taxon>Thermoanaerobacterales</taxon>
        <taxon>Thermoanaerobacteraceae</taxon>
        <taxon>Thermoanaerobacterium</taxon>
    </lineage>
</organism>